<evidence type="ECO:0000313" key="1">
    <source>
        <dbReference type="EMBL" id="MFC4617143.1"/>
    </source>
</evidence>
<reference evidence="2" key="1">
    <citation type="journal article" date="2019" name="Int. J. Syst. Evol. Microbiol.">
        <title>The Global Catalogue of Microorganisms (GCM) 10K type strain sequencing project: providing services to taxonomists for standard genome sequencing and annotation.</title>
        <authorList>
            <consortium name="The Broad Institute Genomics Platform"/>
            <consortium name="The Broad Institute Genome Sequencing Center for Infectious Disease"/>
            <person name="Wu L."/>
            <person name="Ma J."/>
        </authorList>
    </citation>
    <scope>NUCLEOTIDE SEQUENCE [LARGE SCALE GENOMIC DNA]</scope>
    <source>
        <strain evidence="2">CGMCC 1.16306</strain>
    </source>
</reference>
<accession>A0ABV9GGV9</accession>
<name>A0ABV9GGV9_9BACL</name>
<comment type="caution">
    <text evidence="1">The sequence shown here is derived from an EMBL/GenBank/DDBJ whole genome shotgun (WGS) entry which is preliminary data.</text>
</comment>
<protein>
    <recommendedName>
        <fullName evidence="3">Spore germination protein GerPA/GerPF</fullName>
    </recommendedName>
</protein>
<organism evidence="1 2">
    <name type="scientific">Camelliibacillus cellulosilyticus</name>
    <dbReference type="NCBI Taxonomy" id="2174486"/>
    <lineage>
        <taxon>Bacteria</taxon>
        <taxon>Bacillati</taxon>
        <taxon>Bacillota</taxon>
        <taxon>Bacilli</taxon>
        <taxon>Bacillales</taxon>
        <taxon>Sporolactobacillaceae</taxon>
        <taxon>Camelliibacillus</taxon>
    </lineage>
</organism>
<gene>
    <name evidence="1" type="ORF">ACFO4N_00205</name>
</gene>
<sequence>MIIAPMAINFLGFKVNSLDRSSSVIMGPAQQVDIFQSNKRNQGFGEENGDLDVFIIPINTVADPDLFDNGPSPKTSLV</sequence>
<evidence type="ECO:0008006" key="3">
    <source>
        <dbReference type="Google" id="ProtNLM"/>
    </source>
</evidence>
<dbReference type="Proteomes" id="UP001596022">
    <property type="component" value="Unassembled WGS sequence"/>
</dbReference>
<dbReference type="RefSeq" id="WP_376844204.1">
    <property type="nucleotide sequence ID" value="NZ_JBHSFW010000001.1"/>
</dbReference>
<evidence type="ECO:0000313" key="2">
    <source>
        <dbReference type="Proteomes" id="UP001596022"/>
    </source>
</evidence>
<proteinExistence type="predicted"/>
<dbReference type="EMBL" id="JBHSFW010000001">
    <property type="protein sequence ID" value="MFC4617143.1"/>
    <property type="molecule type" value="Genomic_DNA"/>
</dbReference>
<keyword evidence="2" id="KW-1185">Reference proteome</keyword>